<proteinExistence type="predicted"/>
<feature type="signal peptide" evidence="1">
    <location>
        <begin position="1"/>
        <end position="22"/>
    </location>
</feature>
<comment type="caution">
    <text evidence="2">The sequence shown here is derived from an EMBL/GenBank/DDBJ whole genome shotgun (WGS) entry which is preliminary data.</text>
</comment>
<feature type="chain" id="PRO_5005600382" evidence="1">
    <location>
        <begin position="23"/>
        <end position="324"/>
    </location>
</feature>
<dbReference type="AlphaFoldDB" id="A0A0M0HVF2"/>
<dbReference type="Proteomes" id="UP000037530">
    <property type="component" value="Unassembled WGS sequence"/>
</dbReference>
<dbReference type="RefSeq" id="WP_017190649.1">
    <property type="nucleotide sequence ID" value="NZ_LHPI01000021.1"/>
</dbReference>
<keyword evidence="1" id="KW-0732">Signal</keyword>
<dbReference type="PROSITE" id="PS51257">
    <property type="entry name" value="PROKAR_LIPOPROTEIN"/>
    <property type="match status" value="1"/>
</dbReference>
<dbReference type="STRING" id="171383.AKJ31_19015"/>
<evidence type="ECO:0000256" key="1">
    <source>
        <dbReference type="SAM" id="SignalP"/>
    </source>
</evidence>
<reference evidence="3" key="1">
    <citation type="submission" date="2015-08" db="EMBL/GenBank/DDBJ databases">
        <title>Vibrio galatheae sp. nov., a novel member of the Vibrionaceae family isolated from the Solomon Islands.</title>
        <authorList>
            <person name="Giubergia S."/>
            <person name="Machado H."/>
            <person name="Mateiu R.V."/>
            <person name="Gram L."/>
        </authorList>
    </citation>
    <scope>NUCLEOTIDE SEQUENCE [LARGE SCALE GENOMIC DNA]</scope>
    <source>
        <strain evidence="3">DSM 19134</strain>
    </source>
</reference>
<evidence type="ECO:0000313" key="2">
    <source>
        <dbReference type="EMBL" id="KOO06034.1"/>
    </source>
</evidence>
<gene>
    <name evidence="2" type="ORF">AKJ31_19015</name>
</gene>
<organism evidence="2 3">
    <name type="scientific">Vibrio hepatarius</name>
    <dbReference type="NCBI Taxonomy" id="171383"/>
    <lineage>
        <taxon>Bacteria</taxon>
        <taxon>Pseudomonadati</taxon>
        <taxon>Pseudomonadota</taxon>
        <taxon>Gammaproteobacteria</taxon>
        <taxon>Vibrionales</taxon>
        <taxon>Vibrionaceae</taxon>
        <taxon>Vibrio</taxon>
        <taxon>Vibrio oreintalis group</taxon>
    </lineage>
</organism>
<dbReference type="OrthoDB" id="5906400at2"/>
<dbReference type="EMBL" id="LHPI01000021">
    <property type="protein sequence ID" value="KOO06034.1"/>
    <property type="molecule type" value="Genomic_DNA"/>
</dbReference>
<accession>A0A0M0HVF2</accession>
<name>A0A0M0HVF2_9VIBR</name>
<dbReference type="PATRIC" id="fig|171383.3.peg.3878"/>
<sequence>MLKNVAALASVISFSLMMSGCAETPNEYIELKGKYADDYELDAEDFSEPTRFLYPLKWIEPKRTTNNLDVFYYDVDQNKLKTAGQAATLAIGAIGHVNPLDIGLSLLTQQGAKTTYHSVLGDQYLYTVVKVDKSKDLDAQAQVVNKMAIDTVASVYGDSAKTEYVPTGTNFYLVEGTKVYDPNYVFCKQGVESLCRTFTSRIPMLTRDNDGYIPMAPTGDYMTAVTLLPIGFPIDKLKFIGNPSVEQYLYVPAIKLNENRDLWKQENLAYFKEWYQEERVSVNPYLKRLSDGKVMYFNPKITALQKDDYSLYRVFNLGESEDAQ</sequence>
<protein>
    <submittedName>
        <fullName evidence="2">Uncharacterized protein</fullName>
    </submittedName>
</protein>
<keyword evidence="3" id="KW-1185">Reference proteome</keyword>
<evidence type="ECO:0000313" key="3">
    <source>
        <dbReference type="Proteomes" id="UP000037530"/>
    </source>
</evidence>